<dbReference type="AlphaFoldDB" id="A0A1H4QN70"/>
<accession>A0A1H4QN70</accession>
<organism evidence="2 3">
    <name type="scientific">Rhodococcus jostii</name>
    <dbReference type="NCBI Taxonomy" id="132919"/>
    <lineage>
        <taxon>Bacteria</taxon>
        <taxon>Bacillati</taxon>
        <taxon>Actinomycetota</taxon>
        <taxon>Actinomycetes</taxon>
        <taxon>Mycobacteriales</taxon>
        <taxon>Nocardiaceae</taxon>
        <taxon>Rhodococcus</taxon>
    </lineage>
</organism>
<gene>
    <name evidence="2" type="ORF">SAMN04490220_1063</name>
</gene>
<feature type="region of interest" description="Disordered" evidence="1">
    <location>
        <begin position="53"/>
        <end position="75"/>
    </location>
</feature>
<dbReference type="Proteomes" id="UP000183407">
    <property type="component" value="Unassembled WGS sequence"/>
</dbReference>
<reference evidence="3" key="1">
    <citation type="submission" date="2016-10" db="EMBL/GenBank/DDBJ databases">
        <authorList>
            <person name="Varghese N."/>
        </authorList>
    </citation>
    <scope>NUCLEOTIDE SEQUENCE [LARGE SCALE GENOMIC DNA]</scope>
    <source>
        <strain evidence="3">DSM 44719</strain>
    </source>
</reference>
<dbReference type="InterPro" id="IPR007804">
    <property type="entry name" value="GvpG"/>
</dbReference>
<protein>
    <submittedName>
        <fullName evidence="2">Gas vesicle protein G</fullName>
    </submittedName>
</protein>
<sequence>MGLLSFIVTLPLQPVKGVISLAELIQRQVEEEMHNPAAIRRGLEELEEARARGDITAEEEEQAQQALIDRMTGSP</sequence>
<evidence type="ECO:0000313" key="2">
    <source>
        <dbReference type="EMBL" id="SEC21012.1"/>
    </source>
</evidence>
<evidence type="ECO:0000256" key="1">
    <source>
        <dbReference type="SAM" id="MobiDB-lite"/>
    </source>
</evidence>
<name>A0A1H4QN70_RHOJO</name>
<evidence type="ECO:0000313" key="3">
    <source>
        <dbReference type="Proteomes" id="UP000183407"/>
    </source>
</evidence>
<dbReference type="RefSeq" id="WP_073368592.1">
    <property type="nucleotide sequence ID" value="NZ_FNTL01000004.1"/>
</dbReference>
<dbReference type="EMBL" id="FNTL01000004">
    <property type="protein sequence ID" value="SEC21012.1"/>
    <property type="molecule type" value="Genomic_DNA"/>
</dbReference>
<dbReference type="OrthoDB" id="3541554at2"/>
<dbReference type="Pfam" id="PF05120">
    <property type="entry name" value="GvpG"/>
    <property type="match status" value="1"/>
</dbReference>
<proteinExistence type="predicted"/>